<evidence type="ECO:0000313" key="7">
    <source>
        <dbReference type="Proteomes" id="UP000827549"/>
    </source>
</evidence>
<comment type="subcellular location">
    <subcellularLocation>
        <location evidence="1">Membrane</location>
        <topology evidence="1">Multi-pass membrane protein</topology>
    </subcellularLocation>
</comment>
<evidence type="ECO:0000256" key="1">
    <source>
        <dbReference type="ARBA" id="ARBA00004141"/>
    </source>
</evidence>
<feature type="transmembrane region" description="Helical" evidence="4">
    <location>
        <begin position="201"/>
        <end position="221"/>
    </location>
</feature>
<evidence type="ECO:0000256" key="2">
    <source>
        <dbReference type="ARBA" id="ARBA00006727"/>
    </source>
</evidence>
<keyword evidence="4" id="KW-1133">Transmembrane helix</keyword>
<evidence type="ECO:0000256" key="3">
    <source>
        <dbReference type="SAM" id="MobiDB-lite"/>
    </source>
</evidence>
<accession>A0AAF1BG10</accession>
<dbReference type="PROSITE" id="PS50850">
    <property type="entry name" value="MFS"/>
    <property type="match status" value="1"/>
</dbReference>
<feature type="transmembrane region" description="Helical" evidence="4">
    <location>
        <begin position="143"/>
        <end position="161"/>
    </location>
</feature>
<feature type="transmembrane region" description="Helical" evidence="4">
    <location>
        <begin position="359"/>
        <end position="379"/>
    </location>
</feature>
<feature type="transmembrane region" description="Helical" evidence="4">
    <location>
        <begin position="111"/>
        <end position="136"/>
    </location>
</feature>
<feature type="transmembrane region" description="Helical" evidence="4">
    <location>
        <begin position="68"/>
        <end position="91"/>
    </location>
</feature>
<name>A0AAF1BG10_9TREE</name>
<dbReference type="GO" id="GO:0016020">
    <property type="term" value="C:membrane"/>
    <property type="evidence" value="ECO:0007669"/>
    <property type="project" value="UniProtKB-SubCell"/>
</dbReference>
<evidence type="ECO:0000256" key="4">
    <source>
        <dbReference type="SAM" id="Phobius"/>
    </source>
</evidence>
<evidence type="ECO:0000259" key="5">
    <source>
        <dbReference type="PROSITE" id="PS50850"/>
    </source>
</evidence>
<dbReference type="SUPFAM" id="SSF103473">
    <property type="entry name" value="MFS general substrate transporter"/>
    <property type="match status" value="1"/>
</dbReference>
<dbReference type="GeneID" id="87804789"/>
<dbReference type="InterPro" id="IPR011701">
    <property type="entry name" value="MFS"/>
</dbReference>
<dbReference type="EMBL" id="CP086714">
    <property type="protein sequence ID" value="WOO77982.1"/>
    <property type="molecule type" value="Genomic_DNA"/>
</dbReference>
<comment type="similarity">
    <text evidence="2">Belongs to the major facilitator superfamily. Monocarboxylate porter (TC 2.A.1.13) family.</text>
</comment>
<gene>
    <name evidence="6" type="primary">asaE_18</name>
    <name evidence="6" type="ORF">LOC62_01G001534</name>
</gene>
<feature type="domain" description="Major facilitator superfamily (MFS) profile" evidence="5">
    <location>
        <begin position="73"/>
        <end position="490"/>
    </location>
</feature>
<dbReference type="Pfam" id="PF07690">
    <property type="entry name" value="MFS_1"/>
    <property type="match status" value="1"/>
</dbReference>
<dbReference type="RefSeq" id="XP_062624014.1">
    <property type="nucleotide sequence ID" value="XM_062768030.1"/>
</dbReference>
<organism evidence="6 7">
    <name type="scientific">Vanrija pseudolonga</name>
    <dbReference type="NCBI Taxonomy" id="143232"/>
    <lineage>
        <taxon>Eukaryota</taxon>
        <taxon>Fungi</taxon>
        <taxon>Dikarya</taxon>
        <taxon>Basidiomycota</taxon>
        <taxon>Agaricomycotina</taxon>
        <taxon>Tremellomycetes</taxon>
        <taxon>Trichosporonales</taxon>
        <taxon>Trichosporonaceae</taxon>
        <taxon>Vanrija</taxon>
    </lineage>
</organism>
<feature type="transmembrane region" description="Helical" evidence="4">
    <location>
        <begin position="303"/>
        <end position="321"/>
    </location>
</feature>
<sequence>MSTATSTAYRDRSAPAAVEDIELKAAGSGAVSPAPSLHSAGSRAASPSPSATPTAGGLDERAFRIRQILICLSSFTLVFTTCGAGFSFGVYQELYQSMSVEPNTPFTGASVAQIDLIGTLGVAFMTIVSPFAIAWTKRFSPRTIVYCGGLLFFLASLAASFCQSTWQFMLTQGFLTGIGTSFSYIPAVTVAPTWYGARRGLALGIITSGSGWGGLVWAPAIEAMNAHVGFRNTLRISGAVGAALVFLSGAVVDWDPVNKARVQAETDRLKSKSRSWIHSLFAVPLVDWKIARTRQFVANLSANAMQAAAYCTPLFFFSAYAKTLGYSSKQGAMFIAVNNVASGVGRIGIGVMADRFGHANMLLLCTAISAVVSVGLWLPSTLTGVTHTSKGLFIAYSMLYGPTASAYVSLFPPVAIEMFGLHNFASVNGFLYMVRGLFILTGTPIAGTLLPHAAASSMALPKQYLGMTAFVAALLFVATAGVLWVRLEVVKKA</sequence>
<reference evidence="6" key="1">
    <citation type="submission" date="2023-10" db="EMBL/GenBank/DDBJ databases">
        <authorList>
            <person name="Noh H."/>
        </authorList>
    </citation>
    <scope>NUCLEOTIDE SEQUENCE</scope>
    <source>
        <strain evidence="6">DUCC4014</strain>
    </source>
</reference>
<dbReference type="InterPro" id="IPR020846">
    <property type="entry name" value="MFS_dom"/>
</dbReference>
<dbReference type="Gene3D" id="1.20.1250.20">
    <property type="entry name" value="MFS general substrate transporter like domains"/>
    <property type="match status" value="2"/>
</dbReference>
<feature type="transmembrane region" description="Helical" evidence="4">
    <location>
        <begin position="333"/>
        <end position="353"/>
    </location>
</feature>
<keyword evidence="4" id="KW-0472">Membrane</keyword>
<dbReference type="AlphaFoldDB" id="A0AAF1BG10"/>
<keyword evidence="7" id="KW-1185">Reference proteome</keyword>
<protein>
    <submittedName>
        <fullName evidence="6">MFS transporter asaE</fullName>
    </submittedName>
</protein>
<feature type="transmembrane region" description="Helical" evidence="4">
    <location>
        <begin position="233"/>
        <end position="254"/>
    </location>
</feature>
<proteinExistence type="inferred from homology"/>
<dbReference type="InterPro" id="IPR050327">
    <property type="entry name" value="Proton-linked_MCT"/>
</dbReference>
<dbReference type="GO" id="GO:0022857">
    <property type="term" value="F:transmembrane transporter activity"/>
    <property type="evidence" value="ECO:0007669"/>
    <property type="project" value="InterPro"/>
</dbReference>
<feature type="transmembrane region" description="Helical" evidence="4">
    <location>
        <begin position="464"/>
        <end position="485"/>
    </location>
</feature>
<dbReference type="PANTHER" id="PTHR11360">
    <property type="entry name" value="MONOCARBOXYLATE TRANSPORTER"/>
    <property type="match status" value="1"/>
</dbReference>
<feature type="region of interest" description="Disordered" evidence="3">
    <location>
        <begin position="29"/>
        <end position="56"/>
    </location>
</feature>
<feature type="transmembrane region" description="Helical" evidence="4">
    <location>
        <begin position="173"/>
        <end position="194"/>
    </location>
</feature>
<dbReference type="InterPro" id="IPR036259">
    <property type="entry name" value="MFS_trans_sf"/>
</dbReference>
<keyword evidence="4" id="KW-0812">Transmembrane</keyword>
<feature type="transmembrane region" description="Helical" evidence="4">
    <location>
        <begin position="391"/>
        <end position="410"/>
    </location>
</feature>
<dbReference type="Proteomes" id="UP000827549">
    <property type="component" value="Chromosome 1"/>
</dbReference>
<feature type="transmembrane region" description="Helical" evidence="4">
    <location>
        <begin position="430"/>
        <end position="452"/>
    </location>
</feature>
<dbReference type="PANTHER" id="PTHR11360:SF284">
    <property type="entry name" value="EG:103B4.3 PROTEIN-RELATED"/>
    <property type="match status" value="1"/>
</dbReference>
<evidence type="ECO:0000313" key="6">
    <source>
        <dbReference type="EMBL" id="WOO77982.1"/>
    </source>
</evidence>